<evidence type="ECO:0000256" key="1">
    <source>
        <dbReference type="SAM" id="Phobius"/>
    </source>
</evidence>
<dbReference type="RefSeq" id="WP_309311343.1">
    <property type="nucleotide sequence ID" value="NZ_CP133592.1"/>
</dbReference>
<keyword evidence="1" id="KW-0812">Transmembrane</keyword>
<gene>
    <name evidence="2" type="ORF">RE474_02120</name>
</gene>
<protein>
    <submittedName>
        <fullName evidence="2">Uncharacterized protein</fullName>
    </submittedName>
</protein>
<evidence type="ECO:0000313" key="2">
    <source>
        <dbReference type="EMBL" id="WMW25539.1"/>
    </source>
</evidence>
<keyword evidence="1" id="KW-0472">Membrane</keyword>
<feature type="transmembrane region" description="Helical" evidence="1">
    <location>
        <begin position="9"/>
        <end position="31"/>
    </location>
</feature>
<name>A0AA51UL29_9EURY</name>
<sequence length="78" mass="8575">MVGMKYNRYLILGITLLTVLFLFIFSGAVSVTDNELFIVDGFNAAENGLEILILGIGIPLLLAAVYVAFRAKKEKSHK</sequence>
<keyword evidence="3" id="KW-1185">Reference proteome</keyword>
<reference evidence="2 3" key="1">
    <citation type="submission" date="2023-08" db="EMBL/GenBank/DDBJ databases">
        <title>Methanolobus mangrovi sp. nov. and Methanolobus sediminis sp. nov, two novel methylotrophic methanogens isolated from mangrove sediments in China.</title>
        <authorList>
            <person name="Zhou J."/>
        </authorList>
    </citation>
    <scope>NUCLEOTIDE SEQUENCE [LARGE SCALE GENOMIC DNA]</scope>
    <source>
        <strain evidence="2 3">FTZ6</strain>
    </source>
</reference>
<dbReference type="EMBL" id="CP133592">
    <property type="protein sequence ID" value="WMW25539.1"/>
    <property type="molecule type" value="Genomic_DNA"/>
</dbReference>
<evidence type="ECO:0000313" key="3">
    <source>
        <dbReference type="Proteomes" id="UP001182908"/>
    </source>
</evidence>
<proteinExistence type="predicted"/>
<dbReference type="AlphaFoldDB" id="A0AA51UL29"/>
<dbReference type="KEGG" id="mseb:RE474_02120"/>
<accession>A0AA51UL29</accession>
<organism evidence="2 3">
    <name type="scientific">Methanolobus sediminis</name>
    <dbReference type="NCBI Taxonomy" id="3072978"/>
    <lineage>
        <taxon>Archaea</taxon>
        <taxon>Methanobacteriati</taxon>
        <taxon>Methanobacteriota</taxon>
        <taxon>Stenosarchaea group</taxon>
        <taxon>Methanomicrobia</taxon>
        <taxon>Methanosarcinales</taxon>
        <taxon>Methanosarcinaceae</taxon>
        <taxon>Methanolobus</taxon>
    </lineage>
</organism>
<dbReference type="Proteomes" id="UP001182908">
    <property type="component" value="Chromosome"/>
</dbReference>
<keyword evidence="1" id="KW-1133">Transmembrane helix</keyword>
<dbReference type="GeneID" id="84231475"/>
<feature type="transmembrane region" description="Helical" evidence="1">
    <location>
        <begin position="51"/>
        <end position="69"/>
    </location>
</feature>